<dbReference type="InterPro" id="IPR006094">
    <property type="entry name" value="Oxid_FAD_bind_N"/>
</dbReference>
<dbReference type="PANTHER" id="PTHR11748:SF103">
    <property type="entry name" value="GLYCOLATE OXIDASE SUBUNIT GLCE"/>
    <property type="match status" value="1"/>
</dbReference>
<dbReference type="InterPro" id="IPR016169">
    <property type="entry name" value="FAD-bd_PCMH_sub2"/>
</dbReference>
<dbReference type="NCBIfam" id="NF008439">
    <property type="entry name" value="PRK11282.1"/>
    <property type="match status" value="1"/>
</dbReference>
<dbReference type="EMBL" id="CP019239">
    <property type="protein sequence ID" value="APW41293.1"/>
    <property type="molecule type" value="Genomic_DNA"/>
</dbReference>
<feature type="domain" description="FAD-binding PCMH-type" evidence="3">
    <location>
        <begin position="2"/>
        <end position="201"/>
    </location>
</feature>
<name>A0A1P8K5K7_9BURK</name>
<keyword evidence="1" id="KW-0285">Flavoprotein</keyword>
<evidence type="ECO:0000313" key="5">
    <source>
        <dbReference type="Proteomes" id="UP000186110"/>
    </source>
</evidence>
<proteinExistence type="predicted"/>
<dbReference type="AlphaFoldDB" id="A0A1P8K5K7"/>
<dbReference type="GO" id="GO:0003824">
    <property type="term" value="F:catalytic activity"/>
    <property type="evidence" value="ECO:0007669"/>
    <property type="project" value="InterPro"/>
</dbReference>
<evidence type="ECO:0000313" key="4">
    <source>
        <dbReference type="EMBL" id="APW41293.1"/>
    </source>
</evidence>
<dbReference type="eggNOG" id="COG0277">
    <property type="taxonomic scope" value="Bacteria"/>
</dbReference>
<dbReference type="SUPFAM" id="SSF55103">
    <property type="entry name" value="FAD-linked oxidases, C-terminal domain"/>
    <property type="match status" value="1"/>
</dbReference>
<dbReference type="KEGG" id="rsb:RS694_01195"/>
<dbReference type="Gene3D" id="3.30.465.10">
    <property type="match status" value="2"/>
</dbReference>
<sequence length="407" mass="42840">MLSPPGFDTALRHATDQVQAAVAACTPLCIRGGRSKDFYVGQSQGQVLDTTALRGILSYEPSELVVTVAAGTPLAELEAVLAEKGQCLPFEPPHFTWSQPNRATPAEPLGERFTNSGIATGSAATIGGMVASGLAGPARASVGGVRDYVLGLKLLNGRAEHLTFGGQVMKNVAGYDVSRLMVGALGTLGLITEVSLKVLPRAPAEATLVFALDQTTALEHLHRWGGQPLPLNASRWEPVAQGAGQLWVRLRGAIAAVEAACQTLLRDVPGERVAPSDAASGWEQCRNQIAPFFQRPTDDSLALWRLSVAQTAPVMNLPWAPLVEWHGGLRWLWAPADAAVQLQSAALAARGNATVFVAARAHSTGATGQFGTENPVQAVIAQRLKAAFDPHGIFNPSLTSDANHARA</sequence>
<dbReference type="RefSeq" id="WP_037247376.1">
    <property type="nucleotide sequence ID" value="NZ_CP019239.1"/>
</dbReference>
<dbReference type="InterPro" id="IPR016166">
    <property type="entry name" value="FAD-bd_PCMH"/>
</dbReference>
<accession>A0A1P8K5K7</accession>
<keyword evidence="2" id="KW-0274">FAD</keyword>
<evidence type="ECO:0000259" key="3">
    <source>
        <dbReference type="PROSITE" id="PS51387"/>
    </source>
</evidence>
<evidence type="ECO:0000256" key="1">
    <source>
        <dbReference type="ARBA" id="ARBA00022630"/>
    </source>
</evidence>
<organism evidence="4 5">
    <name type="scientific">Rhodoferax saidenbachensis</name>
    <dbReference type="NCBI Taxonomy" id="1484693"/>
    <lineage>
        <taxon>Bacteria</taxon>
        <taxon>Pseudomonadati</taxon>
        <taxon>Pseudomonadota</taxon>
        <taxon>Betaproteobacteria</taxon>
        <taxon>Burkholderiales</taxon>
        <taxon>Comamonadaceae</taxon>
        <taxon>Rhodoferax</taxon>
    </lineage>
</organism>
<gene>
    <name evidence="4" type="ORF">RS694_01195</name>
</gene>
<keyword evidence="5" id="KW-1185">Reference proteome</keyword>
<dbReference type="Pfam" id="PF01565">
    <property type="entry name" value="FAD_binding_4"/>
    <property type="match status" value="1"/>
</dbReference>
<evidence type="ECO:0000256" key="2">
    <source>
        <dbReference type="ARBA" id="ARBA00022827"/>
    </source>
</evidence>
<dbReference type="PROSITE" id="PS51387">
    <property type="entry name" value="FAD_PCMH"/>
    <property type="match status" value="1"/>
</dbReference>
<dbReference type="InterPro" id="IPR036318">
    <property type="entry name" value="FAD-bd_PCMH-like_sf"/>
</dbReference>
<dbReference type="SUPFAM" id="SSF56176">
    <property type="entry name" value="FAD-binding/transporter-associated domain-like"/>
    <property type="match status" value="1"/>
</dbReference>
<reference evidence="4 5" key="1">
    <citation type="submission" date="2017-01" db="EMBL/GenBank/DDBJ databases">
        <authorList>
            <person name="Mah S.A."/>
            <person name="Swanson W.J."/>
            <person name="Moy G.W."/>
            <person name="Vacquier V.D."/>
        </authorList>
    </citation>
    <scope>NUCLEOTIDE SEQUENCE [LARGE SCALE GENOMIC DNA]</scope>
    <source>
        <strain evidence="4 5">DSM 22694</strain>
    </source>
</reference>
<dbReference type="Proteomes" id="UP000186110">
    <property type="component" value="Chromosome"/>
</dbReference>
<dbReference type="STRING" id="1484693.RS694_01195"/>
<dbReference type="InterPro" id="IPR016164">
    <property type="entry name" value="FAD-linked_Oxase-like_C"/>
</dbReference>
<protein>
    <submittedName>
        <fullName evidence="4">Glycolate oxidase subunit GlcE</fullName>
    </submittedName>
</protein>
<dbReference type="PANTHER" id="PTHR11748">
    <property type="entry name" value="D-LACTATE DEHYDROGENASE"/>
    <property type="match status" value="1"/>
</dbReference>
<dbReference type="GO" id="GO:0071949">
    <property type="term" value="F:FAD binding"/>
    <property type="evidence" value="ECO:0007669"/>
    <property type="project" value="InterPro"/>
</dbReference>